<dbReference type="GeneID" id="34591846"/>
<dbReference type="InterPro" id="IPR036188">
    <property type="entry name" value="FAD/NAD-bd_sf"/>
</dbReference>
<evidence type="ECO:0000256" key="7">
    <source>
        <dbReference type="SAM" id="MobiDB-lite"/>
    </source>
</evidence>
<dbReference type="GO" id="GO:0005975">
    <property type="term" value="P:carbohydrate metabolic process"/>
    <property type="evidence" value="ECO:0007669"/>
    <property type="project" value="InterPro"/>
</dbReference>
<dbReference type="AlphaFoldDB" id="A0A178CQ47"/>
<dbReference type="SUPFAM" id="SSF57180">
    <property type="entry name" value="Cellulose-binding domain"/>
    <property type="match status" value="1"/>
</dbReference>
<keyword evidence="5" id="KW-0560">Oxidoreductase</keyword>
<feature type="compositionally biased region" description="Low complexity" evidence="7">
    <location>
        <begin position="417"/>
        <end position="444"/>
    </location>
</feature>
<feature type="compositionally biased region" description="Pro residues" evidence="7">
    <location>
        <begin position="407"/>
        <end position="416"/>
    </location>
</feature>
<dbReference type="Proteomes" id="UP000185904">
    <property type="component" value="Unassembled WGS sequence"/>
</dbReference>
<keyword evidence="3 8" id="KW-0732">Signal</keyword>
<dbReference type="Pfam" id="PF00734">
    <property type="entry name" value="CBM_1"/>
    <property type="match status" value="1"/>
</dbReference>
<dbReference type="OrthoDB" id="16820at2759"/>
<keyword evidence="11" id="KW-1185">Reference proteome</keyword>
<dbReference type="InterPro" id="IPR036908">
    <property type="entry name" value="RlpA-like_sf"/>
</dbReference>
<dbReference type="CDD" id="cd22278">
    <property type="entry name" value="DPBB_GH45_endoglucanase"/>
    <property type="match status" value="1"/>
</dbReference>
<dbReference type="InterPro" id="IPR000254">
    <property type="entry name" value="CBD"/>
</dbReference>
<dbReference type="PRINTS" id="PR00420">
    <property type="entry name" value="RNGMNOXGNASE"/>
</dbReference>
<comment type="similarity">
    <text evidence="1">Belongs to the paxM FAD-dependent monooxygenase family.</text>
</comment>
<dbReference type="EMBL" id="LVCJ01000067">
    <property type="protein sequence ID" value="OAL31021.1"/>
    <property type="molecule type" value="Genomic_DNA"/>
</dbReference>
<feature type="signal peptide" evidence="8">
    <location>
        <begin position="1"/>
        <end position="20"/>
    </location>
</feature>
<dbReference type="InterPro" id="IPR002938">
    <property type="entry name" value="FAD-bd"/>
</dbReference>
<dbReference type="Pfam" id="PF01494">
    <property type="entry name" value="FAD_binding_3"/>
    <property type="match status" value="1"/>
</dbReference>
<dbReference type="GO" id="GO:0004497">
    <property type="term" value="F:monooxygenase activity"/>
    <property type="evidence" value="ECO:0007669"/>
    <property type="project" value="UniProtKB-KW"/>
</dbReference>
<feature type="region of interest" description="Disordered" evidence="7">
    <location>
        <begin position="405"/>
        <end position="445"/>
    </location>
</feature>
<feature type="domain" description="CBM1" evidence="9">
    <location>
        <begin position="365"/>
        <end position="402"/>
    </location>
</feature>
<dbReference type="GO" id="GO:0005576">
    <property type="term" value="C:extracellular region"/>
    <property type="evidence" value="ECO:0007669"/>
    <property type="project" value="InterPro"/>
</dbReference>
<keyword evidence="4" id="KW-0274">FAD</keyword>
<evidence type="ECO:0000256" key="6">
    <source>
        <dbReference type="ARBA" id="ARBA00023033"/>
    </source>
</evidence>
<evidence type="ECO:0000259" key="9">
    <source>
        <dbReference type="PROSITE" id="PS51164"/>
    </source>
</evidence>
<evidence type="ECO:0000256" key="2">
    <source>
        <dbReference type="ARBA" id="ARBA00022630"/>
    </source>
</evidence>
<dbReference type="SUPFAM" id="SSF50685">
    <property type="entry name" value="Barwin-like endoglucanases"/>
    <property type="match status" value="1"/>
</dbReference>
<evidence type="ECO:0000256" key="5">
    <source>
        <dbReference type="ARBA" id="ARBA00023002"/>
    </source>
</evidence>
<sequence>MNVVIVGAGIAGLASSLALAKWLSETPHITVVEIRPQPSTIGGAVGLTPNALRCLHHLGVLPRIRAKSLGTDIDKIELFTIYSGARLGEINFVDQHGGGVGEPSFKGLRILRTDLVESLTDTVKALDNVKLVYGHNPVQIVETENEVTVQLDDGSTLSADLLLGCDGIHSFVRTSLVDTERRQLYTGIAAVFGFAELEDGAKIPWKDTGLCQSQRGSLMTTYYEPTRKKQFVAAITETADVASREGWLARGAEQERIKQDIQSRFGGGALQFLDPLISATDHWTLYPVYQLAPRGNWCSRRTVLLGDAAHAMSPQGESTAYALEDAILFARVLESRSDSALDEVFRSYQSVRRANIDRAYDEANFGWGTQSDCGGGINWTGGTTCTSGWTCVEQNPYYSQCLQASNTPPPSSPPVVEPVSPSSSPSSTPTSVSNPATSTSPASPGSGLTYKASFTHYGAGDTFGSPNCNTNTAACFFYTFPGFSAAVSQNLYGAGPGQGQGPACGTCWKLVGETDSSGNRLSNAGTSIVVMINNLCPADGNPLCAQNGLSGTNQYGANVNFDLCSDSGASEAFFGNSGVGLAVGSATQVDCSEWSGTIVH</sequence>
<accession>A0A178CQ47</accession>
<keyword evidence="6" id="KW-0503">Monooxygenase</keyword>
<gene>
    <name evidence="10" type="ORF">AYO20_08442</name>
</gene>
<reference evidence="10 11" key="1">
    <citation type="submission" date="2016-03" db="EMBL/GenBank/DDBJ databases">
        <title>The draft genome sequence of Fonsecaea nubica causative agent of cutaneous subcutaneous infection in human host.</title>
        <authorList>
            <person name="Costa F."/>
            <person name="Sybren D.H."/>
            <person name="Raittz R.T."/>
            <person name="Weiss V.A."/>
            <person name="Leao A.C."/>
            <person name="Gomes R."/>
            <person name="De Souza E.M."/>
            <person name="Pedrosa F.O."/>
            <person name="Steffens M.B."/>
            <person name="Bombassaro A."/>
            <person name="Tadra-Sfeir M.Z."/>
            <person name="Moreno L.F."/>
            <person name="Najafzadeh M.J."/>
            <person name="Felipe M.S."/>
            <person name="Teixeira M."/>
            <person name="Sun J."/>
            <person name="Xi L."/>
            <person name="Castro M.A."/>
            <person name="Vicente V.A."/>
        </authorList>
    </citation>
    <scope>NUCLEOTIDE SEQUENCE [LARGE SCALE GENOMIC DNA]</scope>
    <source>
        <strain evidence="10 11">CBS 269.64</strain>
    </source>
</reference>
<evidence type="ECO:0000256" key="8">
    <source>
        <dbReference type="SAM" id="SignalP"/>
    </source>
</evidence>
<evidence type="ECO:0000313" key="11">
    <source>
        <dbReference type="Proteomes" id="UP000185904"/>
    </source>
</evidence>
<name>A0A178CQ47_9EURO</name>
<dbReference type="Pfam" id="PF22514">
    <property type="entry name" value="EXPB1_D1"/>
    <property type="match status" value="1"/>
</dbReference>
<evidence type="ECO:0000313" key="10">
    <source>
        <dbReference type="EMBL" id="OAL31021.1"/>
    </source>
</evidence>
<dbReference type="PANTHER" id="PTHR13789:SF309">
    <property type="entry name" value="PUTATIVE (AFU_ORTHOLOGUE AFUA_6G14510)-RELATED"/>
    <property type="match status" value="1"/>
</dbReference>
<organism evidence="10 11">
    <name type="scientific">Fonsecaea nubica</name>
    <dbReference type="NCBI Taxonomy" id="856822"/>
    <lineage>
        <taxon>Eukaryota</taxon>
        <taxon>Fungi</taxon>
        <taxon>Dikarya</taxon>
        <taxon>Ascomycota</taxon>
        <taxon>Pezizomycotina</taxon>
        <taxon>Eurotiomycetes</taxon>
        <taxon>Chaetothyriomycetidae</taxon>
        <taxon>Chaetothyriales</taxon>
        <taxon>Herpotrichiellaceae</taxon>
        <taxon>Fonsecaea</taxon>
    </lineage>
</organism>
<dbReference type="PROSITE" id="PS51164">
    <property type="entry name" value="CBM1_2"/>
    <property type="match status" value="1"/>
</dbReference>
<proteinExistence type="inferred from homology"/>
<dbReference type="GO" id="GO:0071949">
    <property type="term" value="F:FAD binding"/>
    <property type="evidence" value="ECO:0007669"/>
    <property type="project" value="InterPro"/>
</dbReference>
<dbReference type="Gene3D" id="2.40.40.10">
    <property type="entry name" value="RlpA-like domain"/>
    <property type="match status" value="1"/>
</dbReference>
<dbReference type="SMART" id="SM00236">
    <property type="entry name" value="fCBD"/>
    <property type="match status" value="1"/>
</dbReference>
<evidence type="ECO:0000256" key="3">
    <source>
        <dbReference type="ARBA" id="ARBA00022729"/>
    </source>
</evidence>
<keyword evidence="2" id="KW-0285">Flavoprotein</keyword>
<dbReference type="RefSeq" id="XP_022497267.1">
    <property type="nucleotide sequence ID" value="XM_022646719.1"/>
</dbReference>
<protein>
    <recommendedName>
        <fullName evidence="9">CBM1 domain-containing protein</fullName>
    </recommendedName>
</protein>
<evidence type="ECO:0000256" key="1">
    <source>
        <dbReference type="ARBA" id="ARBA00007992"/>
    </source>
</evidence>
<dbReference type="Gene3D" id="3.50.50.60">
    <property type="entry name" value="FAD/NAD(P)-binding domain"/>
    <property type="match status" value="1"/>
</dbReference>
<dbReference type="InterPro" id="IPR050493">
    <property type="entry name" value="FAD-dep_Monooxygenase_BioMet"/>
</dbReference>
<dbReference type="SUPFAM" id="SSF51905">
    <property type="entry name" value="FAD/NAD(P)-binding domain"/>
    <property type="match status" value="1"/>
</dbReference>
<dbReference type="PANTHER" id="PTHR13789">
    <property type="entry name" value="MONOOXYGENASE"/>
    <property type="match status" value="1"/>
</dbReference>
<feature type="chain" id="PRO_5008083802" description="CBM1 domain-containing protein" evidence="8">
    <location>
        <begin position="21"/>
        <end position="600"/>
    </location>
</feature>
<dbReference type="InterPro" id="IPR035971">
    <property type="entry name" value="CBD_sf"/>
</dbReference>
<dbReference type="GO" id="GO:0030248">
    <property type="term" value="F:cellulose binding"/>
    <property type="evidence" value="ECO:0007669"/>
    <property type="project" value="InterPro"/>
</dbReference>
<evidence type="ECO:0000256" key="4">
    <source>
        <dbReference type="ARBA" id="ARBA00022827"/>
    </source>
</evidence>
<comment type="caution">
    <text evidence="10">The sequence shown here is derived from an EMBL/GenBank/DDBJ whole genome shotgun (WGS) entry which is preliminary data.</text>
</comment>